<dbReference type="Proteomes" id="UP000325755">
    <property type="component" value="Chromosome"/>
</dbReference>
<name>A0A5Q0BGH9_9GAMM</name>
<dbReference type="KEGG" id="mmob:F6R98_06055"/>
<sequence>MAHEIERKFLVAGNDWRKEIHASHRMTQGYLNNELHCSVRIRTCGEQAWLNIKSATIGSSRLEFEYEIPIQDALDMLGSLRQGPLIEKVRHLVRYRDHLWEIDEFEGDNSALIVAEIELSSPEEYFEKPAWLGREVTEDIRYYNTQLSKHPFNSW</sequence>
<keyword evidence="4" id="KW-1185">Reference proteome</keyword>
<dbReference type="AlphaFoldDB" id="A0A5Q0BGH9"/>
<evidence type="ECO:0000313" key="4">
    <source>
        <dbReference type="Proteomes" id="UP000325755"/>
    </source>
</evidence>
<dbReference type="RefSeq" id="WP_153248223.1">
    <property type="nucleotide sequence ID" value="NZ_CP044205.1"/>
</dbReference>
<feature type="domain" description="CYTH" evidence="2">
    <location>
        <begin position="2"/>
        <end position="149"/>
    </location>
</feature>
<evidence type="ECO:0000256" key="1">
    <source>
        <dbReference type="PIRSR" id="PIRSR016487-1"/>
    </source>
</evidence>
<evidence type="ECO:0000313" key="3">
    <source>
        <dbReference type="EMBL" id="QFY42242.1"/>
    </source>
</evidence>
<dbReference type="PROSITE" id="PS51707">
    <property type="entry name" value="CYTH"/>
    <property type="match status" value="1"/>
</dbReference>
<proteinExistence type="predicted"/>
<dbReference type="CDD" id="cd07891">
    <property type="entry name" value="CYTH-like_CthTTM-like_1"/>
    <property type="match status" value="1"/>
</dbReference>
<dbReference type="OrthoDB" id="9805588at2"/>
<dbReference type="InterPro" id="IPR012042">
    <property type="entry name" value="NeuTTM/CthTTM-like"/>
</dbReference>
<dbReference type="SMART" id="SM01118">
    <property type="entry name" value="CYTH"/>
    <property type="match status" value="1"/>
</dbReference>
<organism evidence="3 4">
    <name type="scientific">Candidatus Methylospira mobilis</name>
    <dbReference type="NCBI Taxonomy" id="1808979"/>
    <lineage>
        <taxon>Bacteria</taxon>
        <taxon>Pseudomonadati</taxon>
        <taxon>Pseudomonadota</taxon>
        <taxon>Gammaproteobacteria</taxon>
        <taxon>Methylococcales</taxon>
        <taxon>Methylococcaceae</taxon>
        <taxon>Candidatus Methylospira</taxon>
    </lineage>
</organism>
<gene>
    <name evidence="3" type="ORF">F6R98_06055</name>
</gene>
<dbReference type="PANTHER" id="PTHR40114">
    <property type="entry name" value="SLR0698 PROTEIN"/>
    <property type="match status" value="1"/>
</dbReference>
<dbReference type="PIRSF" id="PIRSF016487">
    <property type="entry name" value="CYTH_UCP016487"/>
    <property type="match status" value="1"/>
</dbReference>
<dbReference type="InParanoid" id="A0A5Q0BGH9"/>
<feature type="active site" description="Proton acceptor" evidence="1">
    <location>
        <position position="30"/>
    </location>
</feature>
<dbReference type="EMBL" id="CP044205">
    <property type="protein sequence ID" value="QFY42242.1"/>
    <property type="molecule type" value="Genomic_DNA"/>
</dbReference>
<dbReference type="Gene3D" id="2.40.320.10">
    <property type="entry name" value="Hypothetical Protein Pfu-838710-001"/>
    <property type="match status" value="1"/>
</dbReference>
<dbReference type="PANTHER" id="PTHR40114:SF1">
    <property type="entry name" value="SLR0698 PROTEIN"/>
    <property type="match status" value="1"/>
</dbReference>
<dbReference type="SUPFAM" id="SSF55154">
    <property type="entry name" value="CYTH-like phosphatases"/>
    <property type="match status" value="1"/>
</dbReference>
<dbReference type="InterPro" id="IPR023577">
    <property type="entry name" value="CYTH_domain"/>
</dbReference>
<dbReference type="Pfam" id="PF01928">
    <property type="entry name" value="CYTH"/>
    <property type="match status" value="1"/>
</dbReference>
<accession>A0A5Q0BGH9</accession>
<protein>
    <submittedName>
        <fullName evidence="3">CYTH domain-containing protein</fullName>
    </submittedName>
</protein>
<evidence type="ECO:0000259" key="2">
    <source>
        <dbReference type="PROSITE" id="PS51707"/>
    </source>
</evidence>
<reference evidence="3 4" key="1">
    <citation type="submission" date="2019-09" db="EMBL/GenBank/DDBJ databases">
        <title>Ecophysiology of the spiral-shaped methanotroph Methylospira mobilis as revealed by the complete genome sequence.</title>
        <authorList>
            <person name="Oshkin I.Y."/>
            <person name="Dedysh S.N."/>
            <person name="Miroshnikov K."/>
            <person name="Danilova O.V."/>
            <person name="Hakobyan A."/>
            <person name="Liesack W."/>
        </authorList>
    </citation>
    <scope>NUCLEOTIDE SEQUENCE [LARGE SCALE GENOMIC DNA]</scope>
    <source>
        <strain evidence="3 4">Shm1</strain>
    </source>
</reference>
<dbReference type="InterPro" id="IPR033469">
    <property type="entry name" value="CYTH-like_dom_sf"/>
</dbReference>